<dbReference type="RefSeq" id="WP_076001230.1">
    <property type="nucleotide sequence ID" value="NZ_PKUS01000010.1"/>
</dbReference>
<keyword evidence="2" id="KW-1185">Reference proteome</keyword>
<reference evidence="1 2" key="1">
    <citation type="submission" date="2018-01" db="EMBL/GenBank/DDBJ databases">
        <title>The draft genome sequence of Halioglobus lutimaris HF004.</title>
        <authorList>
            <person name="Du Z.-J."/>
            <person name="Shi M.-J."/>
        </authorList>
    </citation>
    <scope>NUCLEOTIDE SEQUENCE [LARGE SCALE GENOMIC DNA]</scope>
    <source>
        <strain evidence="1 2">HF004</strain>
    </source>
</reference>
<evidence type="ECO:0000313" key="1">
    <source>
        <dbReference type="EMBL" id="PLW68963.1"/>
    </source>
</evidence>
<name>A0A2N5X3C0_9GAMM</name>
<sequence>MSFFSTLQNETRTERELLIASPLVQDALAGKLDRDTYAAFLGQAYHHVKHTIPLLMAAGSRIPGDMEWLRTALAEYVEEELGHQEWILNDIRACGYDAEAVRAAIPTAETELMVAYAYHVIDRGNPVGFFGMVHVLEGTSVSVADKAAECIAASTGLGPEAFSYLRSHGALDIEHVKFFEDLMNRIDGEEDQRAILHCAKMFYRLYANVYGSVRAGQATALAA</sequence>
<accession>A0A2N5X3C0</accession>
<protein>
    <submittedName>
        <fullName evidence="1">Iron-containing redox enzyme family protein</fullName>
    </submittedName>
</protein>
<proteinExistence type="predicted"/>
<evidence type="ECO:0000313" key="2">
    <source>
        <dbReference type="Proteomes" id="UP000235005"/>
    </source>
</evidence>
<dbReference type="OrthoDB" id="5177824at2"/>
<dbReference type="SMART" id="SM01236">
    <property type="entry name" value="Haem_oxygenase_2"/>
    <property type="match status" value="1"/>
</dbReference>
<dbReference type="AlphaFoldDB" id="A0A2N5X3C0"/>
<dbReference type="SUPFAM" id="SSF48613">
    <property type="entry name" value="Heme oxygenase-like"/>
    <property type="match status" value="1"/>
</dbReference>
<dbReference type="EMBL" id="PKUS01000010">
    <property type="protein sequence ID" value="PLW68963.1"/>
    <property type="molecule type" value="Genomic_DNA"/>
</dbReference>
<gene>
    <name evidence="1" type="ORF">C0039_10100</name>
</gene>
<dbReference type="InterPro" id="IPR016084">
    <property type="entry name" value="Haem_Oase-like_multi-hlx"/>
</dbReference>
<dbReference type="Proteomes" id="UP000235005">
    <property type="component" value="Unassembled WGS sequence"/>
</dbReference>
<comment type="caution">
    <text evidence="1">The sequence shown here is derived from an EMBL/GenBank/DDBJ whole genome shotgun (WGS) entry which is preliminary data.</text>
</comment>
<dbReference type="Gene3D" id="1.20.910.10">
    <property type="entry name" value="Heme oxygenase-like"/>
    <property type="match status" value="1"/>
</dbReference>
<organism evidence="1 2">
    <name type="scientific">Pseudohalioglobus lutimaris</name>
    <dbReference type="NCBI Taxonomy" id="1737061"/>
    <lineage>
        <taxon>Bacteria</taxon>
        <taxon>Pseudomonadati</taxon>
        <taxon>Pseudomonadota</taxon>
        <taxon>Gammaproteobacteria</taxon>
        <taxon>Cellvibrionales</taxon>
        <taxon>Halieaceae</taxon>
        <taxon>Pseudohalioglobus</taxon>
    </lineage>
</organism>
<dbReference type="Pfam" id="PF14518">
    <property type="entry name" value="Haem_oxygenas_2"/>
    <property type="match status" value="1"/>
</dbReference>